<dbReference type="InterPro" id="IPR051397">
    <property type="entry name" value="Zn-ADH-like_protein"/>
</dbReference>
<dbReference type="PANTHER" id="PTHR43677:SF4">
    <property type="entry name" value="QUINONE OXIDOREDUCTASE-LIKE PROTEIN 2"/>
    <property type="match status" value="1"/>
</dbReference>
<feature type="domain" description="Alcohol dehydrogenase-like C-terminal" evidence="1">
    <location>
        <begin position="24"/>
        <end position="114"/>
    </location>
</feature>
<reference evidence="2 3" key="1">
    <citation type="journal article" date="2014" name="Genome Announc.">
        <title>Draft Genome Sequence of Streptomyces fradiae ATCC 19609, a Strain Highly Sensitive to Antibiotics.</title>
        <authorList>
            <person name="Bekker O.B."/>
            <person name="Klimina K.M."/>
            <person name="Vatlin A.A."/>
            <person name="Zakharevich N.V."/>
            <person name="Kasianov A.S."/>
            <person name="Danilenko V.N."/>
        </authorList>
    </citation>
    <scope>NUCLEOTIDE SEQUENCE [LARGE SCALE GENOMIC DNA]</scope>
    <source>
        <strain evidence="2 3">ATCC 19609</strain>
    </source>
</reference>
<organism evidence="2 3">
    <name type="scientific">Streptomyces xinghaiensis</name>
    <dbReference type="NCBI Taxonomy" id="1038928"/>
    <lineage>
        <taxon>Bacteria</taxon>
        <taxon>Bacillati</taxon>
        <taxon>Actinomycetota</taxon>
        <taxon>Actinomycetes</taxon>
        <taxon>Kitasatosporales</taxon>
        <taxon>Streptomycetaceae</taxon>
        <taxon>Streptomyces</taxon>
    </lineage>
</organism>
<proteinExistence type="predicted"/>
<dbReference type="InterPro" id="IPR036291">
    <property type="entry name" value="NAD(P)-bd_dom_sf"/>
</dbReference>
<sequence>GSLTKGLNLEPGQTLLIRGGTSTVGLSAATMAKEMGATVVSTTRRPDRVELLREFGVDHPIVDDGDIASQVRDVFGAGVDAALELVGAKTLRDTLRATKVHGTVCFTGALSDDWIIPDFNPLGFIPFGTRLTAY</sequence>
<accession>A0A420UTE9</accession>
<dbReference type="GO" id="GO:0016491">
    <property type="term" value="F:oxidoreductase activity"/>
    <property type="evidence" value="ECO:0007669"/>
    <property type="project" value="TreeGrafter"/>
</dbReference>
<dbReference type="InterPro" id="IPR013149">
    <property type="entry name" value="ADH-like_C"/>
</dbReference>
<dbReference type="EMBL" id="JNAD02000108">
    <property type="protein sequence ID" value="RKM87618.1"/>
    <property type="molecule type" value="Genomic_DNA"/>
</dbReference>
<feature type="non-terminal residue" evidence="2">
    <location>
        <position position="1"/>
    </location>
</feature>
<evidence type="ECO:0000313" key="2">
    <source>
        <dbReference type="EMBL" id="RKM87618.1"/>
    </source>
</evidence>
<dbReference type="OrthoDB" id="9792162at2"/>
<name>A0A420UTE9_9ACTN</name>
<dbReference type="AlphaFoldDB" id="A0A420UTE9"/>
<dbReference type="RefSeq" id="WP_147450576.1">
    <property type="nucleotide sequence ID" value="NZ_JNAD02000108.1"/>
</dbReference>
<feature type="non-terminal residue" evidence="2">
    <location>
        <position position="134"/>
    </location>
</feature>
<evidence type="ECO:0000259" key="1">
    <source>
        <dbReference type="Pfam" id="PF00107"/>
    </source>
</evidence>
<dbReference type="Pfam" id="PF00107">
    <property type="entry name" value="ADH_zinc_N"/>
    <property type="match status" value="1"/>
</dbReference>
<comment type="caution">
    <text evidence="2">The sequence shown here is derived from an EMBL/GenBank/DDBJ whole genome shotgun (WGS) entry which is preliminary data.</text>
</comment>
<gene>
    <name evidence="2" type="ORF">SFRA_033095</name>
</gene>
<keyword evidence="3" id="KW-1185">Reference proteome</keyword>
<dbReference type="PANTHER" id="PTHR43677">
    <property type="entry name" value="SHORT-CHAIN DEHYDROGENASE/REDUCTASE"/>
    <property type="match status" value="1"/>
</dbReference>
<protein>
    <submittedName>
        <fullName evidence="2">NADPH:quinone reductase</fullName>
    </submittedName>
</protein>
<dbReference type="Gene3D" id="3.40.50.720">
    <property type="entry name" value="NAD(P)-binding Rossmann-like Domain"/>
    <property type="match status" value="1"/>
</dbReference>
<dbReference type="SUPFAM" id="SSF51735">
    <property type="entry name" value="NAD(P)-binding Rossmann-fold domains"/>
    <property type="match status" value="1"/>
</dbReference>
<dbReference type="Proteomes" id="UP000028058">
    <property type="component" value="Unassembled WGS sequence"/>
</dbReference>
<evidence type="ECO:0000313" key="3">
    <source>
        <dbReference type="Proteomes" id="UP000028058"/>
    </source>
</evidence>